<gene>
    <name evidence="2" type="ORF">PR048_020576</name>
</gene>
<accession>A0ABQ9H6U0</accession>
<organism evidence="2 3">
    <name type="scientific">Dryococelus australis</name>
    <dbReference type="NCBI Taxonomy" id="614101"/>
    <lineage>
        <taxon>Eukaryota</taxon>
        <taxon>Metazoa</taxon>
        <taxon>Ecdysozoa</taxon>
        <taxon>Arthropoda</taxon>
        <taxon>Hexapoda</taxon>
        <taxon>Insecta</taxon>
        <taxon>Pterygota</taxon>
        <taxon>Neoptera</taxon>
        <taxon>Polyneoptera</taxon>
        <taxon>Phasmatodea</taxon>
        <taxon>Verophasmatodea</taxon>
        <taxon>Anareolatae</taxon>
        <taxon>Phasmatidae</taxon>
        <taxon>Eurycanthinae</taxon>
        <taxon>Dryococelus</taxon>
    </lineage>
</organism>
<sequence length="179" mass="19913">MQGQGETGDLGENPSTSGIVRHDSYVRKSGSDPVWNRTRVRFLAGSCPDLRVWESRRTISSEIIRFPLPLHPGAAPYSPRFTLIGSEDLNIKSLRRSAGIKVHGKREIPEKIHRPAASSCAFPTCEIPGVTRPGIERSSSWWEASRLTAQPSRPHRRRGVLKLYSSCRTTNILAVILDS</sequence>
<evidence type="ECO:0000256" key="1">
    <source>
        <dbReference type="SAM" id="MobiDB-lite"/>
    </source>
</evidence>
<feature type="region of interest" description="Disordered" evidence="1">
    <location>
        <begin position="1"/>
        <end position="30"/>
    </location>
</feature>
<reference evidence="2 3" key="1">
    <citation type="submission" date="2023-02" db="EMBL/GenBank/DDBJ databases">
        <title>LHISI_Scaffold_Assembly.</title>
        <authorList>
            <person name="Stuart O.P."/>
            <person name="Cleave R."/>
            <person name="Magrath M.J.L."/>
            <person name="Mikheyev A.S."/>
        </authorList>
    </citation>
    <scope>NUCLEOTIDE SEQUENCE [LARGE SCALE GENOMIC DNA]</scope>
    <source>
        <strain evidence="2">Daus_M_001</strain>
        <tissue evidence="2">Leg muscle</tissue>
    </source>
</reference>
<evidence type="ECO:0000313" key="3">
    <source>
        <dbReference type="Proteomes" id="UP001159363"/>
    </source>
</evidence>
<evidence type="ECO:0000313" key="2">
    <source>
        <dbReference type="EMBL" id="KAJ8879955.1"/>
    </source>
</evidence>
<name>A0ABQ9H6U0_9NEOP</name>
<protein>
    <submittedName>
        <fullName evidence="2">Uncharacterized protein</fullName>
    </submittedName>
</protein>
<dbReference type="EMBL" id="JARBHB010000007">
    <property type="protein sequence ID" value="KAJ8879955.1"/>
    <property type="molecule type" value="Genomic_DNA"/>
</dbReference>
<proteinExistence type="predicted"/>
<keyword evidence="3" id="KW-1185">Reference proteome</keyword>
<comment type="caution">
    <text evidence="2">The sequence shown here is derived from an EMBL/GenBank/DDBJ whole genome shotgun (WGS) entry which is preliminary data.</text>
</comment>
<feature type="compositionally biased region" description="Basic and acidic residues" evidence="1">
    <location>
        <begin position="20"/>
        <end position="30"/>
    </location>
</feature>
<dbReference type="Proteomes" id="UP001159363">
    <property type="component" value="Chromosome 6"/>
</dbReference>